<keyword evidence="5" id="KW-0547">Nucleotide-binding</keyword>
<proteinExistence type="predicted"/>
<evidence type="ECO:0000256" key="8">
    <source>
        <dbReference type="ARBA" id="ARBA00023136"/>
    </source>
</evidence>
<dbReference type="InterPro" id="IPR039421">
    <property type="entry name" value="Type_1_exporter"/>
</dbReference>
<reference evidence="10" key="1">
    <citation type="journal article" date="2020" name="mSystems">
        <title>Genome- and Community-Level Interaction Insights into Carbon Utilization and Element Cycling Functions of Hydrothermarchaeota in Hydrothermal Sediment.</title>
        <authorList>
            <person name="Zhou Z."/>
            <person name="Liu Y."/>
            <person name="Xu W."/>
            <person name="Pan J."/>
            <person name="Luo Z.H."/>
            <person name="Li M."/>
        </authorList>
    </citation>
    <scope>NUCLEOTIDE SEQUENCE [LARGE SCALE GENOMIC DNA]</scope>
    <source>
        <strain evidence="10">SpSt-34</strain>
    </source>
</reference>
<gene>
    <name evidence="10" type="ORF">ENQ77_09140</name>
</gene>
<dbReference type="EMBL" id="DSOL01000262">
    <property type="protein sequence ID" value="HEN28787.1"/>
    <property type="molecule type" value="Genomic_DNA"/>
</dbReference>
<keyword evidence="2" id="KW-0813">Transport</keyword>
<comment type="subcellular location">
    <subcellularLocation>
        <location evidence="1">Cell membrane</location>
        <topology evidence="1">Multi-pass membrane protein</topology>
    </subcellularLocation>
</comment>
<feature type="domain" description="ABC transporter" evidence="9">
    <location>
        <begin position="1"/>
        <end position="218"/>
    </location>
</feature>
<name>A0A7C2K3E8_UNCW3</name>
<dbReference type="PROSITE" id="PS50893">
    <property type="entry name" value="ABC_TRANSPORTER_2"/>
    <property type="match status" value="1"/>
</dbReference>
<evidence type="ECO:0000313" key="10">
    <source>
        <dbReference type="EMBL" id="HEN28787.1"/>
    </source>
</evidence>
<evidence type="ECO:0000256" key="7">
    <source>
        <dbReference type="ARBA" id="ARBA00022989"/>
    </source>
</evidence>
<evidence type="ECO:0000256" key="5">
    <source>
        <dbReference type="ARBA" id="ARBA00022741"/>
    </source>
</evidence>
<protein>
    <submittedName>
        <fullName evidence="10">ATP-binding cassette domain-containing protein</fullName>
    </submittedName>
</protein>
<keyword evidence="6 10" id="KW-0067">ATP-binding</keyword>
<dbReference type="GO" id="GO:0016887">
    <property type="term" value="F:ATP hydrolysis activity"/>
    <property type="evidence" value="ECO:0007669"/>
    <property type="project" value="InterPro"/>
</dbReference>
<accession>A0A7C2K3E8</accession>
<dbReference type="InterPro" id="IPR003439">
    <property type="entry name" value="ABC_transporter-like_ATP-bd"/>
</dbReference>
<dbReference type="SUPFAM" id="SSF52540">
    <property type="entry name" value="P-loop containing nucleoside triphosphate hydrolases"/>
    <property type="match status" value="1"/>
</dbReference>
<keyword evidence="7" id="KW-1133">Transmembrane helix</keyword>
<dbReference type="GO" id="GO:0005524">
    <property type="term" value="F:ATP binding"/>
    <property type="evidence" value="ECO:0007669"/>
    <property type="project" value="UniProtKB-KW"/>
</dbReference>
<dbReference type="InterPro" id="IPR017871">
    <property type="entry name" value="ABC_transporter-like_CS"/>
</dbReference>
<dbReference type="Pfam" id="PF00005">
    <property type="entry name" value="ABC_tran"/>
    <property type="match status" value="1"/>
</dbReference>
<dbReference type="GO" id="GO:0015421">
    <property type="term" value="F:ABC-type oligopeptide transporter activity"/>
    <property type="evidence" value="ECO:0007669"/>
    <property type="project" value="TreeGrafter"/>
</dbReference>
<evidence type="ECO:0000256" key="1">
    <source>
        <dbReference type="ARBA" id="ARBA00004651"/>
    </source>
</evidence>
<dbReference type="SMART" id="SM00382">
    <property type="entry name" value="AAA"/>
    <property type="match status" value="1"/>
</dbReference>
<keyword evidence="3" id="KW-1003">Cell membrane</keyword>
<dbReference type="PANTHER" id="PTHR43394">
    <property type="entry name" value="ATP-DEPENDENT PERMEASE MDL1, MITOCHONDRIAL"/>
    <property type="match status" value="1"/>
</dbReference>
<dbReference type="Gene3D" id="3.40.50.300">
    <property type="entry name" value="P-loop containing nucleotide triphosphate hydrolases"/>
    <property type="match status" value="1"/>
</dbReference>
<keyword evidence="8" id="KW-0472">Membrane</keyword>
<evidence type="ECO:0000259" key="9">
    <source>
        <dbReference type="PROSITE" id="PS50893"/>
    </source>
</evidence>
<organism evidence="10">
    <name type="scientific">candidate division WOR-3 bacterium</name>
    <dbReference type="NCBI Taxonomy" id="2052148"/>
    <lineage>
        <taxon>Bacteria</taxon>
        <taxon>Bacteria division WOR-3</taxon>
    </lineage>
</organism>
<evidence type="ECO:0000256" key="2">
    <source>
        <dbReference type="ARBA" id="ARBA00022448"/>
    </source>
</evidence>
<dbReference type="AlphaFoldDB" id="A0A7C2K3E8"/>
<dbReference type="InterPro" id="IPR027417">
    <property type="entry name" value="P-loop_NTPase"/>
</dbReference>
<sequence length="227" mass="25354">MDINFKLEKGKKLGIIGRTGAGKSTLCYLIPRIFDPPEGSIYIDDVDVTHHDLTNLRNAISFVPQESLLFSATIRENVAYGKVEATEEEIIKALKLAEIYDEVMKMPDGLDTLVGERGITLSGGQKQRIAIARAIVKNAPIFIIDDALSAVDTETENKILRNLEDFLADKTTIIVSHRVSAIMNADEILVLDDGKILDRGTHEELISREGFYKHIFELQKMEEGLVR</sequence>
<dbReference type="PANTHER" id="PTHR43394:SF1">
    <property type="entry name" value="ATP-BINDING CASSETTE SUB-FAMILY B MEMBER 10, MITOCHONDRIAL"/>
    <property type="match status" value="1"/>
</dbReference>
<evidence type="ECO:0000256" key="4">
    <source>
        <dbReference type="ARBA" id="ARBA00022692"/>
    </source>
</evidence>
<dbReference type="FunFam" id="3.40.50.300:FF:000221">
    <property type="entry name" value="Multidrug ABC transporter ATP-binding protein"/>
    <property type="match status" value="1"/>
</dbReference>
<dbReference type="PROSITE" id="PS00211">
    <property type="entry name" value="ABC_TRANSPORTER_1"/>
    <property type="match status" value="1"/>
</dbReference>
<dbReference type="GO" id="GO:0005886">
    <property type="term" value="C:plasma membrane"/>
    <property type="evidence" value="ECO:0007669"/>
    <property type="project" value="UniProtKB-SubCell"/>
</dbReference>
<evidence type="ECO:0000256" key="6">
    <source>
        <dbReference type="ARBA" id="ARBA00022840"/>
    </source>
</evidence>
<evidence type="ECO:0000256" key="3">
    <source>
        <dbReference type="ARBA" id="ARBA00022475"/>
    </source>
</evidence>
<keyword evidence="4" id="KW-0812">Transmembrane</keyword>
<comment type="caution">
    <text evidence="10">The sequence shown here is derived from an EMBL/GenBank/DDBJ whole genome shotgun (WGS) entry which is preliminary data.</text>
</comment>
<dbReference type="InterPro" id="IPR003593">
    <property type="entry name" value="AAA+_ATPase"/>
</dbReference>